<dbReference type="PANTHER" id="PTHR47466:SF1">
    <property type="entry name" value="METALLOPROTEASE MEP1 (AFU_ORTHOLOGUE AFUA_1G07730)-RELATED"/>
    <property type="match status" value="1"/>
</dbReference>
<dbReference type="GO" id="GO:0046872">
    <property type="term" value="F:metal ion binding"/>
    <property type="evidence" value="ECO:0007669"/>
    <property type="project" value="UniProtKB-KW"/>
</dbReference>
<evidence type="ECO:0000256" key="3">
    <source>
        <dbReference type="ARBA" id="ARBA00022670"/>
    </source>
</evidence>
<organism evidence="12 13">
    <name type="scientific">Moelleriella libera RCEF 2490</name>
    <dbReference type="NCBI Taxonomy" id="1081109"/>
    <lineage>
        <taxon>Eukaryota</taxon>
        <taxon>Fungi</taxon>
        <taxon>Dikarya</taxon>
        <taxon>Ascomycota</taxon>
        <taxon>Pezizomycotina</taxon>
        <taxon>Sordariomycetes</taxon>
        <taxon>Hypocreomycetidae</taxon>
        <taxon>Hypocreales</taxon>
        <taxon>Clavicipitaceae</taxon>
        <taxon>Moelleriella</taxon>
    </lineage>
</organism>
<dbReference type="GO" id="GO:0006508">
    <property type="term" value="P:proteolysis"/>
    <property type="evidence" value="ECO:0007669"/>
    <property type="project" value="UniProtKB-KW"/>
</dbReference>
<dbReference type="EMBL" id="AZGY01000026">
    <property type="protein sequence ID" value="KZZ89226.1"/>
    <property type="molecule type" value="Genomic_DNA"/>
</dbReference>
<dbReference type="AlphaFoldDB" id="A0A167WSS5"/>
<evidence type="ECO:0000313" key="12">
    <source>
        <dbReference type="EMBL" id="KZZ89226.1"/>
    </source>
</evidence>
<evidence type="ECO:0000256" key="4">
    <source>
        <dbReference type="ARBA" id="ARBA00022723"/>
    </source>
</evidence>
<evidence type="ECO:0000259" key="11">
    <source>
        <dbReference type="Pfam" id="PF05572"/>
    </source>
</evidence>
<dbReference type="SUPFAM" id="SSF55486">
    <property type="entry name" value="Metalloproteases ('zincins'), catalytic domain"/>
    <property type="match status" value="1"/>
</dbReference>
<accession>A0A167WSS5</accession>
<sequence>MLITSYAAAALLANAALAAPPGDKAIVNNRPLQPSRRHFSLAPWWKNPPKEFLAVHKAFRDKEKKSKRAVDGIDELVISTYIHVVTGTKADQVEANNNRLDLQIKALNRAFAPAKITFRIKGKNRVINQNWAMGQDEVNMGKALRKGDKSTLNIVYKQFIPIPILGNSEEVVEEDSAEATLLGKCQLPEYAEQYPYEDFVTALRSTLPGGSRTGDNTGGTTIHETGHFFGLLETFTGGCEGDGDYVEDTPAQAYPDVANLPETCDVTDSCPNANGTDPVRNYMSYTPEKCREEFTPGQITRMHSMWQEYRSNNVPVEPKTKGPKPFRPAIADQSKIRECGKTLFNEYECGTRAFCDFFDSVDWKEIDNSYINSKACLADRQEEK</sequence>
<evidence type="ECO:0000256" key="8">
    <source>
        <dbReference type="ARBA" id="ARBA00023049"/>
    </source>
</evidence>
<keyword evidence="9" id="KW-1015">Disulfide bond</keyword>
<feature type="chain" id="PRO_5007894075" evidence="10">
    <location>
        <begin position="19"/>
        <end position="384"/>
    </location>
</feature>
<comment type="similarity">
    <text evidence="2">Belongs to the peptidase M43B family.</text>
</comment>
<reference evidence="12 13" key="1">
    <citation type="journal article" date="2016" name="Genome Biol. Evol.">
        <title>Divergent and convergent evolution of fungal pathogenicity.</title>
        <authorList>
            <person name="Shang Y."/>
            <person name="Xiao G."/>
            <person name="Zheng P."/>
            <person name="Cen K."/>
            <person name="Zhan S."/>
            <person name="Wang C."/>
        </authorList>
    </citation>
    <scope>NUCLEOTIDE SEQUENCE [LARGE SCALE GENOMIC DNA]</scope>
    <source>
        <strain evidence="12 13">RCEF 2490</strain>
    </source>
</reference>
<evidence type="ECO:0000313" key="13">
    <source>
        <dbReference type="Proteomes" id="UP000078544"/>
    </source>
</evidence>
<proteinExistence type="inferred from homology"/>
<dbReference type="CDD" id="cd04275">
    <property type="entry name" value="ZnMc_pappalysin_like"/>
    <property type="match status" value="1"/>
</dbReference>
<evidence type="ECO:0000256" key="1">
    <source>
        <dbReference type="ARBA" id="ARBA00003174"/>
    </source>
</evidence>
<evidence type="ECO:0000256" key="9">
    <source>
        <dbReference type="ARBA" id="ARBA00023157"/>
    </source>
</evidence>
<dbReference type="GO" id="GO:0008237">
    <property type="term" value="F:metallopeptidase activity"/>
    <property type="evidence" value="ECO:0007669"/>
    <property type="project" value="UniProtKB-KW"/>
</dbReference>
<keyword evidence="5 10" id="KW-0732">Signal</keyword>
<dbReference type="InterPro" id="IPR024079">
    <property type="entry name" value="MetalloPept_cat_dom_sf"/>
</dbReference>
<keyword evidence="6" id="KW-0378">Hydrolase</keyword>
<keyword evidence="4" id="KW-0479">Metal-binding</keyword>
<keyword evidence="8" id="KW-0482">Metalloprotease</keyword>
<evidence type="ECO:0000256" key="7">
    <source>
        <dbReference type="ARBA" id="ARBA00022833"/>
    </source>
</evidence>
<evidence type="ECO:0000256" key="5">
    <source>
        <dbReference type="ARBA" id="ARBA00022729"/>
    </source>
</evidence>
<gene>
    <name evidence="12" type="ORF">AAL_07874</name>
</gene>
<feature type="signal peptide" evidence="10">
    <location>
        <begin position="1"/>
        <end position="18"/>
    </location>
</feature>
<dbReference type="Pfam" id="PF05572">
    <property type="entry name" value="Peptidase_M43"/>
    <property type="match status" value="1"/>
</dbReference>
<keyword evidence="3" id="KW-0645">Protease</keyword>
<name>A0A167WSS5_9HYPO</name>
<comment type="function">
    <text evidence="1">Secreted metalloproteinase that allows assimilation of proteinaceous substrates.</text>
</comment>
<dbReference type="Gene3D" id="3.40.390.10">
    <property type="entry name" value="Collagenase (Catalytic Domain)"/>
    <property type="match status" value="1"/>
</dbReference>
<evidence type="ECO:0000256" key="10">
    <source>
        <dbReference type="SAM" id="SignalP"/>
    </source>
</evidence>
<evidence type="ECO:0000256" key="6">
    <source>
        <dbReference type="ARBA" id="ARBA00022801"/>
    </source>
</evidence>
<evidence type="ECO:0000256" key="2">
    <source>
        <dbReference type="ARBA" id="ARBA00008721"/>
    </source>
</evidence>
<comment type="caution">
    <text evidence="12">The sequence shown here is derived from an EMBL/GenBank/DDBJ whole genome shotgun (WGS) entry which is preliminary data.</text>
</comment>
<keyword evidence="13" id="KW-1185">Reference proteome</keyword>
<dbReference type="Proteomes" id="UP000078544">
    <property type="component" value="Unassembled WGS sequence"/>
</dbReference>
<dbReference type="OrthoDB" id="536211at2759"/>
<protein>
    <submittedName>
        <fullName evidence="12">Peptidase M43, pregnancy-associated plasma-A</fullName>
    </submittedName>
</protein>
<keyword evidence="7" id="KW-0862">Zinc</keyword>
<feature type="domain" description="Peptidase M43 pregnancy-associated plasma-A" evidence="11">
    <location>
        <begin position="215"/>
        <end position="304"/>
    </location>
</feature>
<dbReference type="InterPro" id="IPR008754">
    <property type="entry name" value="Peptidase_M43"/>
</dbReference>
<dbReference type="PANTHER" id="PTHR47466">
    <property type="match status" value="1"/>
</dbReference>